<reference evidence="1" key="1">
    <citation type="submission" date="2021-02" db="EMBL/GenBank/DDBJ databases">
        <authorList>
            <person name="Nowell W R."/>
        </authorList>
    </citation>
    <scope>NUCLEOTIDE SEQUENCE</scope>
</reference>
<comment type="caution">
    <text evidence="1">The sequence shown here is derived from an EMBL/GenBank/DDBJ whole genome shotgun (WGS) entry which is preliminary data.</text>
</comment>
<organism evidence="1 2">
    <name type="scientific">Rotaria sordida</name>
    <dbReference type="NCBI Taxonomy" id="392033"/>
    <lineage>
        <taxon>Eukaryota</taxon>
        <taxon>Metazoa</taxon>
        <taxon>Spiralia</taxon>
        <taxon>Gnathifera</taxon>
        <taxon>Rotifera</taxon>
        <taxon>Eurotatoria</taxon>
        <taxon>Bdelloidea</taxon>
        <taxon>Philodinida</taxon>
        <taxon>Philodinidae</taxon>
        <taxon>Rotaria</taxon>
    </lineage>
</organism>
<protein>
    <submittedName>
        <fullName evidence="1">Uncharacterized protein</fullName>
    </submittedName>
</protein>
<sequence>GISDFEIPQTSKTAPIVSSGFDIKFSYVTSGRA</sequence>
<name>A0A820LPU0_9BILA</name>
<accession>A0A820LPU0</accession>
<dbReference type="EMBL" id="CAJOBD010054027">
    <property type="protein sequence ID" value="CAF4360902.1"/>
    <property type="molecule type" value="Genomic_DNA"/>
</dbReference>
<evidence type="ECO:0000313" key="1">
    <source>
        <dbReference type="EMBL" id="CAF4360902.1"/>
    </source>
</evidence>
<feature type="non-terminal residue" evidence="1">
    <location>
        <position position="1"/>
    </location>
</feature>
<dbReference type="Proteomes" id="UP000663836">
    <property type="component" value="Unassembled WGS sequence"/>
</dbReference>
<dbReference type="AlphaFoldDB" id="A0A820LPU0"/>
<proteinExistence type="predicted"/>
<evidence type="ECO:0000313" key="2">
    <source>
        <dbReference type="Proteomes" id="UP000663836"/>
    </source>
</evidence>
<gene>
    <name evidence="1" type="ORF">JBS370_LOCUS42229</name>
</gene>